<protein>
    <submittedName>
        <fullName evidence="2">Uncharacterized protein</fullName>
    </submittedName>
</protein>
<proteinExistence type="predicted"/>
<evidence type="ECO:0000313" key="2">
    <source>
        <dbReference type="EMBL" id="GHF42334.1"/>
    </source>
</evidence>
<evidence type="ECO:0000313" key="3">
    <source>
        <dbReference type="Proteomes" id="UP000619376"/>
    </source>
</evidence>
<accession>A0ABQ3JPD0</accession>
<keyword evidence="3" id="KW-1185">Reference proteome</keyword>
<gene>
    <name evidence="2" type="ORF">GCM10017781_18280</name>
</gene>
<feature type="region of interest" description="Disordered" evidence="1">
    <location>
        <begin position="44"/>
        <end position="65"/>
    </location>
</feature>
<dbReference type="EMBL" id="BNAJ01000004">
    <property type="protein sequence ID" value="GHF42334.1"/>
    <property type="molecule type" value="Genomic_DNA"/>
</dbReference>
<comment type="caution">
    <text evidence="2">The sequence shown here is derived from an EMBL/GenBank/DDBJ whole genome shotgun (WGS) entry which is preliminary data.</text>
</comment>
<name>A0ABQ3JPD0_9DEIO</name>
<organism evidence="2 3">
    <name type="scientific">Deinococcus metalli</name>
    <dbReference type="NCBI Taxonomy" id="1141878"/>
    <lineage>
        <taxon>Bacteria</taxon>
        <taxon>Thermotogati</taxon>
        <taxon>Deinococcota</taxon>
        <taxon>Deinococci</taxon>
        <taxon>Deinococcales</taxon>
        <taxon>Deinococcaceae</taxon>
        <taxon>Deinococcus</taxon>
    </lineage>
</organism>
<reference evidence="3" key="1">
    <citation type="journal article" date="2019" name="Int. J. Syst. Evol. Microbiol.">
        <title>The Global Catalogue of Microorganisms (GCM) 10K type strain sequencing project: providing services to taxonomists for standard genome sequencing and annotation.</title>
        <authorList>
            <consortium name="The Broad Institute Genomics Platform"/>
            <consortium name="The Broad Institute Genome Sequencing Center for Infectious Disease"/>
            <person name="Wu L."/>
            <person name="Ma J."/>
        </authorList>
    </citation>
    <scope>NUCLEOTIDE SEQUENCE [LARGE SCALE GENOMIC DNA]</scope>
    <source>
        <strain evidence="3">CGMCC 1.18437</strain>
    </source>
</reference>
<dbReference type="Proteomes" id="UP000619376">
    <property type="component" value="Unassembled WGS sequence"/>
</dbReference>
<evidence type="ECO:0000256" key="1">
    <source>
        <dbReference type="SAM" id="MobiDB-lite"/>
    </source>
</evidence>
<sequence>MSARETVPVETPARAAMSRIVGEEGTLESALDTASSVGPVCGGVERPGAPGSTRVGTGAPVGGAF</sequence>